<proteinExistence type="predicted"/>
<dbReference type="Pfam" id="PF01435">
    <property type="entry name" value="Peptidase_M48"/>
    <property type="match status" value="1"/>
</dbReference>
<organism evidence="13 14">
    <name type="scientific">Kolteria novifilia</name>
    <dbReference type="NCBI Taxonomy" id="2527975"/>
    <lineage>
        <taxon>Bacteria</taxon>
        <taxon>Pseudomonadati</taxon>
        <taxon>Planctomycetota</taxon>
        <taxon>Planctomycetia</taxon>
        <taxon>Kolteriales</taxon>
        <taxon>Kolteriaceae</taxon>
        <taxon>Kolteria</taxon>
    </lineage>
</organism>
<evidence type="ECO:0000256" key="3">
    <source>
        <dbReference type="ARBA" id="ARBA00022670"/>
    </source>
</evidence>
<keyword evidence="5" id="KW-0479">Metal-binding</keyword>
<keyword evidence="2" id="KW-1003">Cell membrane</keyword>
<reference evidence="13 14" key="1">
    <citation type="submission" date="2019-02" db="EMBL/GenBank/DDBJ databases">
        <title>Deep-cultivation of Planctomycetes and their phenomic and genomic characterization uncovers novel biology.</title>
        <authorList>
            <person name="Wiegand S."/>
            <person name="Jogler M."/>
            <person name="Boedeker C."/>
            <person name="Pinto D."/>
            <person name="Vollmers J."/>
            <person name="Rivas-Marin E."/>
            <person name="Kohn T."/>
            <person name="Peeters S.H."/>
            <person name="Heuer A."/>
            <person name="Rast P."/>
            <person name="Oberbeckmann S."/>
            <person name="Bunk B."/>
            <person name="Jeske O."/>
            <person name="Meyerdierks A."/>
            <person name="Storesund J.E."/>
            <person name="Kallscheuer N."/>
            <person name="Luecker S."/>
            <person name="Lage O.M."/>
            <person name="Pohl T."/>
            <person name="Merkel B.J."/>
            <person name="Hornburger P."/>
            <person name="Mueller R.-W."/>
            <person name="Bruemmer F."/>
            <person name="Labrenz M."/>
            <person name="Spormann A.M."/>
            <person name="Op den Camp H."/>
            <person name="Overmann J."/>
            <person name="Amann R."/>
            <person name="Jetten M.S.M."/>
            <person name="Mascher T."/>
            <person name="Medema M.H."/>
            <person name="Devos D.P."/>
            <person name="Kaster A.-K."/>
            <person name="Ovreas L."/>
            <person name="Rohde M."/>
            <person name="Galperin M.Y."/>
            <person name="Jogler C."/>
        </authorList>
    </citation>
    <scope>NUCLEOTIDE SEQUENCE [LARGE SCALE GENOMIC DNA]</scope>
    <source>
        <strain evidence="13 14">Pan216</strain>
    </source>
</reference>
<evidence type="ECO:0000256" key="11">
    <source>
        <dbReference type="SAM" id="Phobius"/>
    </source>
</evidence>
<feature type="domain" description="Peptidase M48" evidence="12">
    <location>
        <begin position="224"/>
        <end position="383"/>
    </location>
</feature>
<dbReference type="AlphaFoldDB" id="A0A518BAF2"/>
<evidence type="ECO:0000256" key="10">
    <source>
        <dbReference type="ARBA" id="ARBA00023136"/>
    </source>
</evidence>
<evidence type="ECO:0000256" key="6">
    <source>
        <dbReference type="ARBA" id="ARBA00022801"/>
    </source>
</evidence>
<feature type="transmembrane region" description="Helical" evidence="11">
    <location>
        <begin position="194"/>
        <end position="215"/>
    </location>
</feature>
<dbReference type="InterPro" id="IPR001915">
    <property type="entry name" value="Peptidase_M48"/>
</dbReference>
<feature type="transmembrane region" description="Helical" evidence="11">
    <location>
        <begin position="26"/>
        <end position="47"/>
    </location>
</feature>
<dbReference type="Gene3D" id="3.30.2010.10">
    <property type="entry name" value="Metalloproteases ('zincins'), catalytic domain"/>
    <property type="match status" value="1"/>
</dbReference>
<evidence type="ECO:0000313" key="13">
    <source>
        <dbReference type="EMBL" id="QDU63917.1"/>
    </source>
</evidence>
<name>A0A518BAF2_9BACT</name>
<feature type="transmembrane region" description="Helical" evidence="11">
    <location>
        <begin position="494"/>
        <end position="515"/>
    </location>
</feature>
<keyword evidence="6" id="KW-0378">Hydrolase</keyword>
<evidence type="ECO:0000256" key="1">
    <source>
        <dbReference type="ARBA" id="ARBA00001947"/>
    </source>
</evidence>
<dbReference type="PANTHER" id="PTHR43221:SF2">
    <property type="entry name" value="PROTEASE HTPX HOMOLOG"/>
    <property type="match status" value="1"/>
</dbReference>
<evidence type="ECO:0000256" key="2">
    <source>
        <dbReference type="ARBA" id="ARBA00022475"/>
    </source>
</evidence>
<feature type="transmembrane region" description="Helical" evidence="11">
    <location>
        <begin position="302"/>
        <end position="322"/>
    </location>
</feature>
<gene>
    <name evidence="13" type="ORF">Pan216_47980</name>
</gene>
<dbReference type="Proteomes" id="UP000317093">
    <property type="component" value="Chromosome"/>
</dbReference>
<keyword evidence="4 11" id="KW-0812">Transmembrane</keyword>
<dbReference type="InterPro" id="IPR050083">
    <property type="entry name" value="HtpX_protease"/>
</dbReference>
<keyword evidence="9" id="KW-0482">Metalloprotease</keyword>
<accession>A0A518BAF2</accession>
<dbReference type="RefSeq" id="WP_145261746.1">
    <property type="nucleotide sequence ID" value="NZ_CP036279.1"/>
</dbReference>
<sequence>MSLSFLVALAVAYGLPAGDVGEPPRFIARAVAVLVGVSVVTLLARWITYSTIERMRLSPPASTSPYSRYAVLRRFHGFVSLGVFILILEPIGWNSLVRHHGAWDGWIFVDELLLLTPYLGAESLSILSFYRVDQEVLRSGARRRRARPSHSQLGYLDFQARNQFGVLLLTSLFATGLYDLGELILPRSWLEHPGLQILGTSLIALSVLIASPLILRVVWRAIPLPDGSLRRELETFARQVGFRFANILVWRTRGGIANAAVTGMVPQLRYVLMSDALLDHLSTEELEGVFGHEVGHIRHHHLAYYCFFVIASILFISMLVPWLDLMTRVALGDARWYELQQWGWRAGVELGVLVPYFAIVFGYLSQRFERQADVYGCRAVSASLRRRANTPTPVMLLTPRGTNGHPAGSQSLAKQHADARQAETEKLDAVPVHPDGAEVFIQSLENVANLNGVARTAWSWRHGSIAQRVRFLEEVASDPELADRDDHAVARLRWTIATGLLVGMGTLAALDYLFVGGIAS</sequence>
<comment type="cofactor">
    <cofactor evidence="1">
        <name>Zn(2+)</name>
        <dbReference type="ChEBI" id="CHEBI:29105"/>
    </cofactor>
</comment>
<evidence type="ECO:0000256" key="9">
    <source>
        <dbReference type="ARBA" id="ARBA00023049"/>
    </source>
</evidence>
<keyword evidence="13" id="KW-0346">Stress response</keyword>
<keyword evidence="7" id="KW-0862">Zinc</keyword>
<dbReference type="KEGG" id="knv:Pan216_47980"/>
<dbReference type="GO" id="GO:0004222">
    <property type="term" value="F:metalloendopeptidase activity"/>
    <property type="evidence" value="ECO:0007669"/>
    <property type="project" value="InterPro"/>
</dbReference>
<dbReference type="GO" id="GO:0006508">
    <property type="term" value="P:proteolysis"/>
    <property type="evidence" value="ECO:0007669"/>
    <property type="project" value="UniProtKB-KW"/>
</dbReference>
<evidence type="ECO:0000259" key="12">
    <source>
        <dbReference type="Pfam" id="PF01435"/>
    </source>
</evidence>
<evidence type="ECO:0000256" key="5">
    <source>
        <dbReference type="ARBA" id="ARBA00022723"/>
    </source>
</evidence>
<keyword evidence="14" id="KW-1185">Reference proteome</keyword>
<evidence type="ECO:0000256" key="8">
    <source>
        <dbReference type="ARBA" id="ARBA00022989"/>
    </source>
</evidence>
<evidence type="ECO:0000313" key="14">
    <source>
        <dbReference type="Proteomes" id="UP000317093"/>
    </source>
</evidence>
<dbReference type="PANTHER" id="PTHR43221">
    <property type="entry name" value="PROTEASE HTPX"/>
    <property type="match status" value="1"/>
</dbReference>
<feature type="transmembrane region" description="Helical" evidence="11">
    <location>
        <begin position="342"/>
        <end position="364"/>
    </location>
</feature>
<feature type="transmembrane region" description="Helical" evidence="11">
    <location>
        <begin position="113"/>
        <end position="132"/>
    </location>
</feature>
<evidence type="ECO:0000256" key="7">
    <source>
        <dbReference type="ARBA" id="ARBA00022833"/>
    </source>
</evidence>
<feature type="transmembrane region" description="Helical" evidence="11">
    <location>
        <begin position="75"/>
        <end position="93"/>
    </location>
</feature>
<protein>
    <submittedName>
        <fullName evidence="13">Heat shock protein HtpX</fullName>
    </submittedName>
</protein>
<keyword evidence="3" id="KW-0645">Protease</keyword>
<dbReference type="EMBL" id="CP036279">
    <property type="protein sequence ID" value="QDU63917.1"/>
    <property type="molecule type" value="Genomic_DNA"/>
</dbReference>
<dbReference type="GO" id="GO:0046872">
    <property type="term" value="F:metal ion binding"/>
    <property type="evidence" value="ECO:0007669"/>
    <property type="project" value="UniProtKB-KW"/>
</dbReference>
<evidence type="ECO:0000256" key="4">
    <source>
        <dbReference type="ARBA" id="ARBA00022692"/>
    </source>
</evidence>
<keyword evidence="8 11" id="KW-1133">Transmembrane helix</keyword>
<dbReference type="OrthoDB" id="255388at2"/>
<dbReference type="CDD" id="cd07345">
    <property type="entry name" value="M48A_Ste24p-like"/>
    <property type="match status" value="1"/>
</dbReference>
<keyword evidence="10 11" id="KW-0472">Membrane</keyword>